<keyword evidence="6" id="KW-0443">Lipid metabolism</keyword>
<organism evidence="13 17">
    <name type="scientific">Didymodactylos carnosus</name>
    <dbReference type="NCBI Taxonomy" id="1234261"/>
    <lineage>
        <taxon>Eukaryota</taxon>
        <taxon>Metazoa</taxon>
        <taxon>Spiralia</taxon>
        <taxon>Gnathifera</taxon>
        <taxon>Rotifera</taxon>
        <taxon>Eurotatoria</taxon>
        <taxon>Bdelloidea</taxon>
        <taxon>Philodinida</taxon>
        <taxon>Philodinidae</taxon>
        <taxon>Didymodactylos</taxon>
    </lineage>
</organism>
<evidence type="ECO:0000313" key="15">
    <source>
        <dbReference type="EMBL" id="CAF3547905.1"/>
    </source>
</evidence>
<sequence length="434" mass="49800">MERSKSDSSRLSLTNADTTKEIEENFSSMITQTVENGVNGSSNIFEHTFVPRDWYGGFLRSVVPQKETIRTHLLTSSSSAYFNYDETNQDGRYSFKVLDRKTNQLIFEQMPSYHKLGMKLLFSGSVQRELLQKRSIKKFFEHETKRLGKAFDEPKSRKHIQAFVKMYRLDVDELLEPDLTKYSCFNEFFYRKLKPNVRPIDSVNDPTIVVSSADCRLIVFNTIDDATRIWIKGQRFSLKHLFNNEEMAETFKGGSLAVFRLAPVDYHRFHSPVTGIWGKEEKLSGTYYTVNPVAIKENIDVLTKNQRVVATIETDNELFGSVGFVAVGALLVGSINFTVEKEQLIRKGDEVGYFAYGGSTIVVVFKDSVIKWDDDLLHNSNNSMETLVRIGERIGIKTTNEEKQLLQQKQQPQKDVSPHTTIKRLFEMFPTVAQ</sequence>
<evidence type="ECO:0000256" key="6">
    <source>
        <dbReference type="ARBA" id="ARBA00023098"/>
    </source>
</evidence>
<comment type="caution">
    <text evidence="13">The sequence shown here is derived from an EMBL/GenBank/DDBJ whole genome shotgun (WGS) entry which is preliminary data.</text>
</comment>
<evidence type="ECO:0000256" key="7">
    <source>
        <dbReference type="ARBA" id="ARBA00023209"/>
    </source>
</evidence>
<evidence type="ECO:0000256" key="12">
    <source>
        <dbReference type="ARBA" id="ARBA00045136"/>
    </source>
</evidence>
<dbReference type="GO" id="GO:0006646">
    <property type="term" value="P:phosphatidylethanolamine biosynthetic process"/>
    <property type="evidence" value="ECO:0007669"/>
    <property type="project" value="UniProtKB-UniPathway"/>
</dbReference>
<dbReference type="EMBL" id="CAJOBA010002414">
    <property type="protein sequence ID" value="CAF3644026.1"/>
    <property type="molecule type" value="Genomic_DNA"/>
</dbReference>
<gene>
    <name evidence="13" type="ORF">GPM918_LOCUS1677</name>
    <name evidence="14" type="ORF">OVA965_LOCUS7541</name>
    <name evidence="15" type="ORF">SRO942_LOCUS1677</name>
    <name evidence="16" type="ORF">TMI583_LOCUS7536</name>
</gene>
<dbReference type="InterPro" id="IPR003817">
    <property type="entry name" value="PS_Dcarbxylase"/>
</dbReference>
<keyword evidence="9" id="KW-1208">Phospholipid metabolism</keyword>
<evidence type="ECO:0000256" key="5">
    <source>
        <dbReference type="ARBA" id="ARBA00022793"/>
    </source>
</evidence>
<dbReference type="EMBL" id="CAJNOQ010000165">
    <property type="protein sequence ID" value="CAF0766457.1"/>
    <property type="molecule type" value="Genomic_DNA"/>
</dbReference>
<dbReference type="AlphaFoldDB" id="A0A813QFS3"/>
<evidence type="ECO:0000313" key="13">
    <source>
        <dbReference type="EMBL" id="CAF0766457.1"/>
    </source>
</evidence>
<evidence type="ECO:0000256" key="3">
    <source>
        <dbReference type="ARBA" id="ARBA00012243"/>
    </source>
</evidence>
<evidence type="ECO:0000256" key="10">
    <source>
        <dbReference type="ARBA" id="ARBA00023317"/>
    </source>
</evidence>
<dbReference type="InterPro" id="IPR033177">
    <property type="entry name" value="PSD-B"/>
</dbReference>
<comment type="pathway">
    <text evidence="11">Phospholipid metabolism; phosphatidylethanolamine biosynthesis.</text>
</comment>
<keyword evidence="8" id="KW-0456">Lyase</keyword>
<dbReference type="PANTHER" id="PTHR10067">
    <property type="entry name" value="PHOSPHATIDYLSERINE DECARBOXYLASE"/>
    <property type="match status" value="1"/>
</dbReference>
<keyword evidence="17" id="KW-1185">Reference proteome</keyword>
<name>A0A813QFS3_9BILA</name>
<dbReference type="Proteomes" id="UP000682733">
    <property type="component" value="Unassembled WGS sequence"/>
</dbReference>
<protein>
    <recommendedName>
        <fullName evidence="3">phosphatidylserine decarboxylase</fullName>
        <ecNumber evidence="3">4.1.1.65</ecNumber>
    </recommendedName>
</protein>
<evidence type="ECO:0000313" key="17">
    <source>
        <dbReference type="Proteomes" id="UP000663829"/>
    </source>
</evidence>
<dbReference type="EMBL" id="CAJNOK010002414">
    <property type="protein sequence ID" value="CAF0859037.1"/>
    <property type="molecule type" value="Genomic_DNA"/>
</dbReference>
<reference evidence="13" key="1">
    <citation type="submission" date="2021-02" db="EMBL/GenBank/DDBJ databases">
        <authorList>
            <person name="Nowell W R."/>
        </authorList>
    </citation>
    <scope>NUCLEOTIDE SEQUENCE</scope>
</reference>
<evidence type="ECO:0000256" key="8">
    <source>
        <dbReference type="ARBA" id="ARBA00023239"/>
    </source>
</evidence>
<dbReference type="PANTHER" id="PTHR10067:SF17">
    <property type="entry name" value="PHOSPHATIDYLSERINE DECARBOXYLASE PROENZYME 2"/>
    <property type="match status" value="1"/>
</dbReference>
<dbReference type="Proteomes" id="UP000677228">
    <property type="component" value="Unassembled WGS sequence"/>
</dbReference>
<dbReference type="GO" id="GO:0004609">
    <property type="term" value="F:phosphatidylserine decarboxylase activity"/>
    <property type="evidence" value="ECO:0007669"/>
    <property type="project" value="UniProtKB-EC"/>
</dbReference>
<comment type="cofactor">
    <cofactor evidence="1">
        <name>pyruvate</name>
        <dbReference type="ChEBI" id="CHEBI:15361"/>
    </cofactor>
</comment>
<dbReference type="Pfam" id="PF02666">
    <property type="entry name" value="PS_Dcarbxylase"/>
    <property type="match status" value="1"/>
</dbReference>
<keyword evidence="5" id="KW-0210">Decarboxylase</keyword>
<evidence type="ECO:0000256" key="1">
    <source>
        <dbReference type="ARBA" id="ARBA00001928"/>
    </source>
</evidence>
<dbReference type="Proteomes" id="UP000681722">
    <property type="component" value="Unassembled WGS sequence"/>
</dbReference>
<accession>A0A813QFS3</accession>
<keyword evidence="10" id="KW-0670">Pyruvate</keyword>
<dbReference type="EC" id="4.1.1.65" evidence="3"/>
<evidence type="ECO:0000256" key="11">
    <source>
        <dbReference type="ARBA" id="ARBA00024326"/>
    </source>
</evidence>
<dbReference type="EMBL" id="CAJOBC010000165">
    <property type="protein sequence ID" value="CAF3547905.1"/>
    <property type="molecule type" value="Genomic_DNA"/>
</dbReference>
<comment type="pathway">
    <text evidence="2">Lipid metabolism.</text>
</comment>
<keyword evidence="7" id="KW-0594">Phospholipid biosynthesis</keyword>
<proteinExistence type="predicted"/>
<dbReference type="UniPathway" id="UPA00558"/>
<keyword evidence="4" id="KW-0444">Lipid biosynthesis</keyword>
<evidence type="ECO:0000256" key="4">
    <source>
        <dbReference type="ARBA" id="ARBA00022516"/>
    </source>
</evidence>
<evidence type="ECO:0000256" key="2">
    <source>
        <dbReference type="ARBA" id="ARBA00005189"/>
    </source>
</evidence>
<evidence type="ECO:0000313" key="16">
    <source>
        <dbReference type="EMBL" id="CAF3644026.1"/>
    </source>
</evidence>
<dbReference type="NCBIfam" id="TIGR00163">
    <property type="entry name" value="PS_decarb"/>
    <property type="match status" value="1"/>
</dbReference>
<comment type="function">
    <text evidence="12">Catalyzes the formation of phosphatidylethanolamine (PtdEtn) from phosphatidylserine (PtdSer). Plays a central role in phospholipid metabolism and in the interorganelle trafficking of phosphatidylserine. May be involved in lipid droplet biogenesis at the endoplasmic reticulum membrane.</text>
</comment>
<dbReference type="OrthoDB" id="5961150at2759"/>
<dbReference type="Proteomes" id="UP000663829">
    <property type="component" value="Unassembled WGS sequence"/>
</dbReference>
<evidence type="ECO:0000256" key="9">
    <source>
        <dbReference type="ARBA" id="ARBA00023264"/>
    </source>
</evidence>
<evidence type="ECO:0000313" key="14">
    <source>
        <dbReference type="EMBL" id="CAF0859037.1"/>
    </source>
</evidence>